<dbReference type="InterPro" id="IPR018222">
    <property type="entry name" value="Nuclear_transport_factor_2_euk"/>
</dbReference>
<dbReference type="Gene3D" id="3.10.450.50">
    <property type="match status" value="1"/>
</dbReference>
<dbReference type="EMBL" id="MNCJ02000327">
    <property type="protein sequence ID" value="KAF5779515.1"/>
    <property type="molecule type" value="Genomic_DNA"/>
</dbReference>
<dbReference type="InParanoid" id="A0A251T4P3"/>
<reference evidence="3 5" key="1">
    <citation type="journal article" date="2017" name="Nature">
        <title>The sunflower genome provides insights into oil metabolism, flowering and Asterid evolution.</title>
        <authorList>
            <person name="Badouin H."/>
            <person name="Gouzy J."/>
            <person name="Grassa C.J."/>
            <person name="Murat F."/>
            <person name="Staton S.E."/>
            <person name="Cottret L."/>
            <person name="Lelandais-Briere C."/>
            <person name="Owens G.L."/>
            <person name="Carrere S."/>
            <person name="Mayjonade B."/>
            <person name="Legrand L."/>
            <person name="Gill N."/>
            <person name="Kane N.C."/>
            <person name="Bowers J.E."/>
            <person name="Hubner S."/>
            <person name="Bellec A."/>
            <person name="Berard A."/>
            <person name="Berges H."/>
            <person name="Blanchet N."/>
            <person name="Boniface M.C."/>
            <person name="Brunel D."/>
            <person name="Catrice O."/>
            <person name="Chaidir N."/>
            <person name="Claudel C."/>
            <person name="Donnadieu C."/>
            <person name="Faraut T."/>
            <person name="Fievet G."/>
            <person name="Helmstetter N."/>
            <person name="King M."/>
            <person name="Knapp S.J."/>
            <person name="Lai Z."/>
            <person name="Le Paslier M.C."/>
            <person name="Lippi Y."/>
            <person name="Lorenzon L."/>
            <person name="Mandel J.R."/>
            <person name="Marage G."/>
            <person name="Marchand G."/>
            <person name="Marquand E."/>
            <person name="Bret-Mestries E."/>
            <person name="Morien E."/>
            <person name="Nambeesan S."/>
            <person name="Nguyen T."/>
            <person name="Pegot-Espagnet P."/>
            <person name="Pouilly N."/>
            <person name="Raftis F."/>
            <person name="Sallet E."/>
            <person name="Schiex T."/>
            <person name="Thomas J."/>
            <person name="Vandecasteele C."/>
            <person name="Vares D."/>
            <person name="Vear F."/>
            <person name="Vautrin S."/>
            <person name="Crespi M."/>
            <person name="Mangin B."/>
            <person name="Burke J.M."/>
            <person name="Salse J."/>
            <person name="Munos S."/>
            <person name="Vincourt P."/>
            <person name="Rieseberg L.H."/>
            <person name="Langlade N.B."/>
        </authorList>
    </citation>
    <scope>NUCLEOTIDE SEQUENCE [LARGE SCALE GENOMIC DNA]</scope>
    <source>
        <strain evidence="5">cv. SF193</strain>
        <tissue evidence="3">Leaves</tissue>
    </source>
</reference>
<dbReference type="GO" id="GO:0003729">
    <property type="term" value="F:mRNA binding"/>
    <property type="evidence" value="ECO:0000318"/>
    <property type="project" value="GO_Central"/>
</dbReference>
<evidence type="ECO:0000313" key="4">
    <source>
        <dbReference type="EMBL" id="OTG05779.1"/>
    </source>
</evidence>
<dbReference type="SUPFAM" id="SSF54427">
    <property type="entry name" value="NTF2-like"/>
    <property type="match status" value="1"/>
</dbReference>
<evidence type="ECO:0000313" key="5">
    <source>
        <dbReference type="Proteomes" id="UP000215914"/>
    </source>
</evidence>
<sequence length="204" mass="23396">MENYNYSAQEVANAFLQQYYRIMQRAPKDGFNFYKEQSIRSHQCADGSMKTATTLQVNKIFGQQHFLLNSTHFNMEYYPFMQGINDDIMASNIKQWNPDLTTVHAQDSVMESVFVGVLGYLTDNAGVERNFTQTFVLAPQEGGGFYVHNDFLQFLDVIMSSIASLPAWQQAPNKKAEAKNVSYTSLVSSFRYKSYRYSLGDFQL</sequence>
<dbReference type="InterPro" id="IPR039539">
    <property type="entry name" value="Ras_GTPase_bind_prot"/>
</dbReference>
<feature type="domain" description="NTF2" evidence="2">
    <location>
        <begin position="11"/>
        <end position="154"/>
    </location>
</feature>
<protein>
    <submittedName>
        <fullName evidence="4">Putative nuclear transport factor 2, eukaryote, NTF2-like domain protein</fullName>
    </submittedName>
    <submittedName>
        <fullName evidence="3">Ras GTPase-activating protein-binding protein</fullName>
    </submittedName>
</protein>
<organism evidence="4 5">
    <name type="scientific">Helianthus annuus</name>
    <name type="common">Common sunflower</name>
    <dbReference type="NCBI Taxonomy" id="4232"/>
    <lineage>
        <taxon>Eukaryota</taxon>
        <taxon>Viridiplantae</taxon>
        <taxon>Streptophyta</taxon>
        <taxon>Embryophyta</taxon>
        <taxon>Tracheophyta</taxon>
        <taxon>Spermatophyta</taxon>
        <taxon>Magnoliopsida</taxon>
        <taxon>eudicotyledons</taxon>
        <taxon>Gunneridae</taxon>
        <taxon>Pentapetalae</taxon>
        <taxon>asterids</taxon>
        <taxon>campanulids</taxon>
        <taxon>Asterales</taxon>
        <taxon>Asteraceae</taxon>
        <taxon>Asteroideae</taxon>
        <taxon>Heliantheae alliance</taxon>
        <taxon>Heliantheae</taxon>
        <taxon>Helianthus</taxon>
    </lineage>
</organism>
<dbReference type="EMBL" id="CM007901">
    <property type="protein sequence ID" value="OTG05779.1"/>
    <property type="molecule type" value="Genomic_DNA"/>
</dbReference>
<dbReference type="PANTHER" id="PTHR10693:SF70">
    <property type="entry name" value="NUCLEOTIDE-BINDING ALPHA-BETA PLAIT DOMAIN, NTF2-LIKE DOMAIN PROTEIN-RELATED"/>
    <property type="match status" value="1"/>
</dbReference>
<keyword evidence="1" id="KW-0694">RNA-binding</keyword>
<dbReference type="GO" id="GO:0005829">
    <property type="term" value="C:cytosol"/>
    <property type="evidence" value="ECO:0000318"/>
    <property type="project" value="GO_Central"/>
</dbReference>
<evidence type="ECO:0000259" key="2">
    <source>
        <dbReference type="PROSITE" id="PS50177"/>
    </source>
</evidence>
<dbReference type="STRING" id="4232.A0A251T4P3"/>
<dbReference type="AlphaFoldDB" id="A0A251T4P3"/>
<proteinExistence type="predicted"/>
<dbReference type="Pfam" id="PF02136">
    <property type="entry name" value="NTF2"/>
    <property type="match status" value="1"/>
</dbReference>
<dbReference type="Proteomes" id="UP000215914">
    <property type="component" value="Chromosome 12"/>
</dbReference>
<dbReference type="InterPro" id="IPR002075">
    <property type="entry name" value="NTF2_dom"/>
</dbReference>
<dbReference type="CDD" id="cd00780">
    <property type="entry name" value="NTF2"/>
    <property type="match status" value="1"/>
</dbReference>
<dbReference type="PANTHER" id="PTHR10693">
    <property type="entry name" value="RAS GTPASE-ACTIVATING PROTEIN-BINDING PROTEIN"/>
    <property type="match status" value="1"/>
</dbReference>
<reference evidence="4" key="2">
    <citation type="submission" date="2017-02" db="EMBL/GenBank/DDBJ databases">
        <title>Sunflower complete genome.</title>
        <authorList>
            <person name="Langlade N."/>
            <person name="Munos S."/>
        </authorList>
    </citation>
    <scope>NUCLEOTIDE SEQUENCE [LARGE SCALE GENOMIC DNA]</scope>
    <source>
        <tissue evidence="4">Leaves</tissue>
    </source>
</reference>
<reference evidence="3" key="3">
    <citation type="submission" date="2020-06" db="EMBL/GenBank/DDBJ databases">
        <title>Helianthus annuus Genome sequencing and assembly Release 2.</title>
        <authorList>
            <person name="Gouzy J."/>
            <person name="Langlade N."/>
            <person name="Munos S."/>
        </authorList>
    </citation>
    <scope>NUCLEOTIDE SEQUENCE</scope>
    <source>
        <tissue evidence="3">Leaves</tissue>
    </source>
</reference>
<keyword evidence="5" id="KW-1185">Reference proteome</keyword>
<accession>A0A251T4P3</accession>
<evidence type="ECO:0000313" key="3">
    <source>
        <dbReference type="EMBL" id="KAF5779515.1"/>
    </source>
</evidence>
<evidence type="ECO:0000256" key="1">
    <source>
        <dbReference type="ARBA" id="ARBA00022884"/>
    </source>
</evidence>
<dbReference type="InterPro" id="IPR032710">
    <property type="entry name" value="NTF2-like_dom_sf"/>
</dbReference>
<gene>
    <name evidence="4" type="ORF">HannXRQ_Chr12g0377391</name>
    <name evidence="3" type="ORF">HanXRQr2_Chr12g0560361</name>
</gene>
<name>A0A251T4P3_HELAN</name>
<dbReference type="Gramene" id="mRNA:HanXRQr2_Chr12g0560361">
    <property type="protein sequence ID" value="CDS:HanXRQr2_Chr12g0560361.1"/>
    <property type="gene ID" value="HanXRQr2_Chr12g0560361"/>
</dbReference>
<dbReference type="PROSITE" id="PS50177">
    <property type="entry name" value="NTF2_DOMAIN"/>
    <property type="match status" value="1"/>
</dbReference>